<dbReference type="EMBL" id="CAJVPV010059976">
    <property type="protein sequence ID" value="CAG8789479.1"/>
    <property type="molecule type" value="Genomic_DNA"/>
</dbReference>
<keyword evidence="2" id="KW-1185">Reference proteome</keyword>
<gene>
    <name evidence="1" type="ORF">AMORRO_LOCUS18010</name>
</gene>
<accession>A0A9N9P4L7</accession>
<feature type="non-terminal residue" evidence="1">
    <location>
        <position position="56"/>
    </location>
</feature>
<comment type="caution">
    <text evidence="1">The sequence shown here is derived from an EMBL/GenBank/DDBJ whole genome shotgun (WGS) entry which is preliminary data.</text>
</comment>
<organism evidence="1 2">
    <name type="scientific">Acaulospora morrowiae</name>
    <dbReference type="NCBI Taxonomy" id="94023"/>
    <lineage>
        <taxon>Eukaryota</taxon>
        <taxon>Fungi</taxon>
        <taxon>Fungi incertae sedis</taxon>
        <taxon>Mucoromycota</taxon>
        <taxon>Glomeromycotina</taxon>
        <taxon>Glomeromycetes</taxon>
        <taxon>Diversisporales</taxon>
        <taxon>Acaulosporaceae</taxon>
        <taxon>Acaulospora</taxon>
    </lineage>
</organism>
<proteinExistence type="predicted"/>
<name>A0A9N9P4L7_9GLOM</name>
<evidence type="ECO:0000313" key="2">
    <source>
        <dbReference type="Proteomes" id="UP000789342"/>
    </source>
</evidence>
<sequence length="56" mass="6157">GSNVSLSSDNSNSASLLRETFSGAFGDEDKFRDDGSTYIELLRKKPLPDATKSHFF</sequence>
<dbReference type="Proteomes" id="UP000789342">
    <property type="component" value="Unassembled WGS sequence"/>
</dbReference>
<evidence type="ECO:0000313" key="1">
    <source>
        <dbReference type="EMBL" id="CAG8789479.1"/>
    </source>
</evidence>
<reference evidence="1" key="1">
    <citation type="submission" date="2021-06" db="EMBL/GenBank/DDBJ databases">
        <authorList>
            <person name="Kallberg Y."/>
            <person name="Tangrot J."/>
            <person name="Rosling A."/>
        </authorList>
    </citation>
    <scope>NUCLEOTIDE SEQUENCE</scope>
    <source>
        <strain evidence="1">CL551</strain>
    </source>
</reference>
<dbReference type="AlphaFoldDB" id="A0A9N9P4L7"/>
<protein>
    <submittedName>
        <fullName evidence="1">18385_t:CDS:1</fullName>
    </submittedName>
</protein>
<feature type="non-terminal residue" evidence="1">
    <location>
        <position position="1"/>
    </location>
</feature>